<dbReference type="RefSeq" id="WP_166278493.1">
    <property type="nucleotide sequence ID" value="NZ_JAAFGS010000010.1"/>
</dbReference>
<evidence type="ECO:0000313" key="2">
    <source>
        <dbReference type="EMBL" id="NGZ77664.1"/>
    </source>
</evidence>
<evidence type="ECO:0000256" key="1">
    <source>
        <dbReference type="SAM" id="MobiDB-lite"/>
    </source>
</evidence>
<name>A0ABX0FCG6_9BACL</name>
<accession>A0ABX0FCG6</accession>
<gene>
    <name evidence="2" type="ORF">GYN08_20435</name>
</gene>
<dbReference type="Proteomes" id="UP000800303">
    <property type="component" value="Unassembled WGS sequence"/>
</dbReference>
<reference evidence="2 3" key="1">
    <citation type="submission" date="2020-01" db="EMBL/GenBank/DDBJ databases">
        <title>Polyphasic characterisation and genomic insights into a novel alkali tolerant bacterium VR-M41.</title>
        <authorList>
            <person name="Vemuluri V.R."/>
        </authorList>
    </citation>
    <scope>NUCLEOTIDE SEQUENCE [LARGE SCALE GENOMIC DNA]</scope>
    <source>
        <strain evidence="2 3">VR-M41</strain>
    </source>
</reference>
<sequence>MKDYIVSRSRNERYAEIEYEPAEELDYYFRGKMIQNRIPDRLAWLLNEHDELIRHFVMTLLDDVEEEISTYDLRLETSGERVFDLQVDGERMTFFTRYNTSDGVLERYPWDSENERGDAQDQGREPKDT</sequence>
<proteinExistence type="predicted"/>
<comment type="caution">
    <text evidence="2">The sequence shown here is derived from an EMBL/GenBank/DDBJ whole genome shotgun (WGS) entry which is preliminary data.</text>
</comment>
<organism evidence="2 3">
    <name type="scientific">Saccharibacillus alkalitolerans</name>
    <dbReference type="NCBI Taxonomy" id="2705290"/>
    <lineage>
        <taxon>Bacteria</taxon>
        <taxon>Bacillati</taxon>
        <taxon>Bacillota</taxon>
        <taxon>Bacilli</taxon>
        <taxon>Bacillales</taxon>
        <taxon>Paenibacillaceae</taxon>
        <taxon>Saccharibacillus</taxon>
    </lineage>
</organism>
<protein>
    <submittedName>
        <fullName evidence="2">Uncharacterized protein</fullName>
    </submittedName>
</protein>
<evidence type="ECO:0000313" key="3">
    <source>
        <dbReference type="Proteomes" id="UP000800303"/>
    </source>
</evidence>
<feature type="region of interest" description="Disordered" evidence="1">
    <location>
        <begin position="106"/>
        <end position="129"/>
    </location>
</feature>
<dbReference type="EMBL" id="JAAFGS010000010">
    <property type="protein sequence ID" value="NGZ77664.1"/>
    <property type="molecule type" value="Genomic_DNA"/>
</dbReference>
<keyword evidence="3" id="KW-1185">Reference proteome</keyword>